<keyword evidence="2" id="KW-1185">Reference proteome</keyword>
<evidence type="ECO:0000313" key="2">
    <source>
        <dbReference type="Proteomes" id="UP000822688"/>
    </source>
</evidence>
<accession>A0A8T0HQD7</accession>
<proteinExistence type="predicted"/>
<protein>
    <submittedName>
        <fullName evidence="1">Uncharacterized protein</fullName>
    </submittedName>
</protein>
<dbReference type="EMBL" id="CM026426">
    <property type="protein sequence ID" value="KAG0573180.1"/>
    <property type="molecule type" value="Genomic_DNA"/>
</dbReference>
<sequence length="113" mass="12123">MQGISLSRALQQAMCSCLILPSLPTFLSAKTTSLHTRSEPVGSNDFLKSFAAFAPLSDGLLGILLEVPDNSLSLKILAAPPCILVADKLDSILDIAASCVFLSRIVHTYWMCK</sequence>
<name>A0A8T0HQD7_CERPU</name>
<evidence type="ECO:0000313" key="1">
    <source>
        <dbReference type="EMBL" id="KAG0573180.1"/>
    </source>
</evidence>
<organism evidence="1 2">
    <name type="scientific">Ceratodon purpureus</name>
    <name type="common">Fire moss</name>
    <name type="synonym">Dicranum purpureum</name>
    <dbReference type="NCBI Taxonomy" id="3225"/>
    <lineage>
        <taxon>Eukaryota</taxon>
        <taxon>Viridiplantae</taxon>
        <taxon>Streptophyta</taxon>
        <taxon>Embryophyta</taxon>
        <taxon>Bryophyta</taxon>
        <taxon>Bryophytina</taxon>
        <taxon>Bryopsida</taxon>
        <taxon>Dicranidae</taxon>
        <taxon>Pseudoditrichales</taxon>
        <taxon>Ditrichaceae</taxon>
        <taxon>Ceratodon</taxon>
    </lineage>
</organism>
<dbReference type="AlphaFoldDB" id="A0A8T0HQD7"/>
<dbReference type="Proteomes" id="UP000822688">
    <property type="component" value="Chromosome V"/>
</dbReference>
<gene>
    <name evidence="1" type="ORF">KC19_VG155300</name>
</gene>
<reference evidence="1" key="1">
    <citation type="submission" date="2020-06" db="EMBL/GenBank/DDBJ databases">
        <title>WGS assembly of Ceratodon purpureus strain R40.</title>
        <authorList>
            <person name="Carey S.B."/>
            <person name="Jenkins J."/>
            <person name="Shu S."/>
            <person name="Lovell J.T."/>
            <person name="Sreedasyam A."/>
            <person name="Maumus F."/>
            <person name="Tiley G.P."/>
            <person name="Fernandez-Pozo N."/>
            <person name="Barry K."/>
            <person name="Chen C."/>
            <person name="Wang M."/>
            <person name="Lipzen A."/>
            <person name="Daum C."/>
            <person name="Saski C.A."/>
            <person name="Payton A.C."/>
            <person name="Mcbreen J.C."/>
            <person name="Conrad R.E."/>
            <person name="Kollar L.M."/>
            <person name="Olsson S."/>
            <person name="Huttunen S."/>
            <person name="Landis J.B."/>
            <person name="Wickett N.J."/>
            <person name="Johnson M.G."/>
            <person name="Rensing S.A."/>
            <person name="Grimwood J."/>
            <person name="Schmutz J."/>
            <person name="Mcdaniel S.F."/>
        </authorList>
    </citation>
    <scope>NUCLEOTIDE SEQUENCE</scope>
    <source>
        <strain evidence="1">R40</strain>
    </source>
</reference>
<comment type="caution">
    <text evidence="1">The sequence shown here is derived from an EMBL/GenBank/DDBJ whole genome shotgun (WGS) entry which is preliminary data.</text>
</comment>